<dbReference type="InterPro" id="IPR051553">
    <property type="entry name" value="Ran_GTPase-activating"/>
</dbReference>
<dbReference type="PRINTS" id="PR00633">
    <property type="entry name" value="RCCNDNSATION"/>
</dbReference>
<dbReference type="RefSeq" id="WP_173135630.1">
    <property type="nucleotide sequence ID" value="NZ_JABRWJ010000027.1"/>
</dbReference>
<evidence type="ECO:0008006" key="3">
    <source>
        <dbReference type="Google" id="ProtNLM"/>
    </source>
</evidence>
<gene>
    <name evidence="1" type="ORF">HLB44_36290</name>
</gene>
<keyword evidence="2" id="KW-1185">Reference proteome</keyword>
<sequence>MPDAAALFDWAERTYAQYFPGPQANQVSPPYTYRHYPTTGNYVGVAGDDVYILGPVSGGALQHVGKRSDFACLVYPASCAATAVAQVHSGGTVVYVRLRDGRLYAKGSGANCQIGDGDAVDRPVPVSLGGNWTSITGRGTLVGLKDDGSVWAWGINVGDGSKSHRCAPKRVAEGFRQVANGAHAEYSRGPTIGVKLDGSLWVWGPNILRNSTEFEPHEFLTPTRLGNDADWTQAVAGADHLLAVKRDGSLWAWGRNAYGQLGNGKAVIVVAEVTPQRVLEHVVAIAAASYRSYAVTSSGALYGWGWNALDGLVGDDTNIDRHTPTLIGQGFVSVSASDERVVALKADGSAWSWGPNQQFHGVVGDGTLVPRAAPVQVATGMAQVTTSSQGAVALDTQGRLWGWGTYDFARDARSGNFLYMTHRVPTMFSYFP</sequence>
<evidence type="ECO:0000313" key="1">
    <source>
        <dbReference type="EMBL" id="NRF72424.1"/>
    </source>
</evidence>
<name>A0ABX2EUL7_9BURK</name>
<accession>A0ABX2EUL7</accession>
<dbReference type="InterPro" id="IPR000408">
    <property type="entry name" value="Reg_chr_condens"/>
</dbReference>
<proteinExistence type="predicted"/>
<dbReference type="Gene3D" id="2.130.10.30">
    <property type="entry name" value="Regulator of chromosome condensation 1/beta-lactamase-inhibitor protein II"/>
    <property type="match status" value="2"/>
</dbReference>
<dbReference type="Proteomes" id="UP000737171">
    <property type="component" value="Unassembled WGS sequence"/>
</dbReference>
<dbReference type="Pfam" id="PF00415">
    <property type="entry name" value="RCC1"/>
    <property type="match status" value="1"/>
</dbReference>
<dbReference type="InterPro" id="IPR009091">
    <property type="entry name" value="RCC1/BLIP-II"/>
</dbReference>
<dbReference type="SUPFAM" id="SSF50985">
    <property type="entry name" value="RCC1/BLIP-II"/>
    <property type="match status" value="1"/>
</dbReference>
<dbReference type="EMBL" id="JABRWJ010000027">
    <property type="protein sequence ID" value="NRF72424.1"/>
    <property type="molecule type" value="Genomic_DNA"/>
</dbReference>
<organism evidence="1 2">
    <name type="scientific">Pseudaquabacterium terrae</name>
    <dbReference type="NCBI Taxonomy" id="2732868"/>
    <lineage>
        <taxon>Bacteria</taxon>
        <taxon>Pseudomonadati</taxon>
        <taxon>Pseudomonadota</taxon>
        <taxon>Betaproteobacteria</taxon>
        <taxon>Burkholderiales</taxon>
        <taxon>Sphaerotilaceae</taxon>
        <taxon>Pseudaquabacterium</taxon>
    </lineage>
</organism>
<reference evidence="1 2" key="1">
    <citation type="submission" date="2020-05" db="EMBL/GenBank/DDBJ databases">
        <title>Aquincola sp. isolate from soil.</title>
        <authorList>
            <person name="Han J."/>
            <person name="Kim D.-U."/>
        </authorList>
    </citation>
    <scope>NUCLEOTIDE SEQUENCE [LARGE SCALE GENOMIC DNA]</scope>
    <source>
        <strain evidence="1 2">S2</strain>
    </source>
</reference>
<evidence type="ECO:0000313" key="2">
    <source>
        <dbReference type="Proteomes" id="UP000737171"/>
    </source>
</evidence>
<comment type="caution">
    <text evidence="1">The sequence shown here is derived from an EMBL/GenBank/DDBJ whole genome shotgun (WGS) entry which is preliminary data.</text>
</comment>
<dbReference type="PANTHER" id="PTHR45982:SF1">
    <property type="entry name" value="REGULATOR OF CHROMOSOME CONDENSATION"/>
    <property type="match status" value="1"/>
</dbReference>
<dbReference type="PANTHER" id="PTHR45982">
    <property type="entry name" value="REGULATOR OF CHROMOSOME CONDENSATION"/>
    <property type="match status" value="1"/>
</dbReference>
<dbReference type="PROSITE" id="PS50012">
    <property type="entry name" value="RCC1_3"/>
    <property type="match status" value="3"/>
</dbReference>
<protein>
    <recommendedName>
        <fullName evidence="3">Chromosome condensation regulator RCC1</fullName>
    </recommendedName>
</protein>